<dbReference type="InterPro" id="IPR000835">
    <property type="entry name" value="HTH_MarR-typ"/>
</dbReference>
<dbReference type="Gene3D" id="1.10.10.10">
    <property type="entry name" value="Winged helix-like DNA-binding domain superfamily/Winged helix DNA-binding domain"/>
    <property type="match status" value="1"/>
</dbReference>
<evidence type="ECO:0000259" key="1">
    <source>
        <dbReference type="PROSITE" id="PS50995"/>
    </source>
</evidence>
<keyword evidence="2" id="KW-0238">DNA-binding</keyword>
<gene>
    <name evidence="2" type="ORF">FJU08_21350</name>
</gene>
<dbReference type="InterPro" id="IPR052526">
    <property type="entry name" value="HTH-type_Bedaq_tolerance"/>
</dbReference>
<dbReference type="InterPro" id="IPR036390">
    <property type="entry name" value="WH_DNA-bd_sf"/>
</dbReference>
<dbReference type="PROSITE" id="PS50995">
    <property type="entry name" value="HTH_MARR_2"/>
    <property type="match status" value="1"/>
</dbReference>
<evidence type="ECO:0000313" key="2">
    <source>
        <dbReference type="EMBL" id="TPW26979.1"/>
    </source>
</evidence>
<feature type="domain" description="HTH marR-type" evidence="1">
    <location>
        <begin position="3"/>
        <end position="137"/>
    </location>
</feature>
<dbReference type="SMART" id="SM00347">
    <property type="entry name" value="HTH_MARR"/>
    <property type="match status" value="1"/>
</dbReference>
<dbReference type="InterPro" id="IPR036388">
    <property type="entry name" value="WH-like_DNA-bd_sf"/>
</dbReference>
<name>A0A506U315_9HYPH</name>
<dbReference type="PANTHER" id="PTHR39515:SF2">
    <property type="entry name" value="HTH-TYPE TRANSCRIPTIONAL REGULATOR RV0880"/>
    <property type="match status" value="1"/>
</dbReference>
<comment type="caution">
    <text evidence="2">The sequence shown here is derived from an EMBL/GenBank/DDBJ whole genome shotgun (WGS) entry which is preliminary data.</text>
</comment>
<keyword evidence="3" id="KW-1185">Reference proteome</keyword>
<dbReference type="AlphaFoldDB" id="A0A506U315"/>
<dbReference type="GO" id="GO:0003677">
    <property type="term" value="F:DNA binding"/>
    <property type="evidence" value="ECO:0007669"/>
    <property type="project" value="UniProtKB-KW"/>
</dbReference>
<protein>
    <submittedName>
        <fullName evidence="2">Winged helix DNA-binding protein</fullName>
    </submittedName>
</protein>
<accession>A0A506U315</accession>
<dbReference type="EMBL" id="VHLG01000021">
    <property type="protein sequence ID" value="TPW26979.1"/>
    <property type="molecule type" value="Genomic_DNA"/>
</dbReference>
<dbReference type="GO" id="GO:0003700">
    <property type="term" value="F:DNA-binding transcription factor activity"/>
    <property type="evidence" value="ECO:0007669"/>
    <property type="project" value="InterPro"/>
</dbReference>
<dbReference type="RefSeq" id="WP_141151080.1">
    <property type="nucleotide sequence ID" value="NZ_VHLG01000021.1"/>
</dbReference>
<sequence>MKDEDLHRLLGQLRALQRRQRRERPPVEGLSQSAVRVLGVVARSESAIQPTKIGRELIMTSSNVASALSALTKRGLVERIADKVDTRRVNITLTPAGKRLVAEDRASRDDWLTHAIHDLLTQEEESVLIAGGFILERLADYHPEPPHTRAMGYK</sequence>
<dbReference type="OrthoDB" id="8447118at2"/>
<dbReference type="Proteomes" id="UP000318801">
    <property type="component" value="Unassembled WGS sequence"/>
</dbReference>
<dbReference type="SUPFAM" id="SSF46785">
    <property type="entry name" value="Winged helix' DNA-binding domain"/>
    <property type="match status" value="1"/>
</dbReference>
<dbReference type="Gene3D" id="1.10.287.100">
    <property type="match status" value="1"/>
</dbReference>
<organism evidence="2 3">
    <name type="scientific">Martelella alba</name>
    <dbReference type="NCBI Taxonomy" id="2590451"/>
    <lineage>
        <taxon>Bacteria</taxon>
        <taxon>Pseudomonadati</taxon>
        <taxon>Pseudomonadota</taxon>
        <taxon>Alphaproteobacteria</taxon>
        <taxon>Hyphomicrobiales</taxon>
        <taxon>Aurantimonadaceae</taxon>
        <taxon>Martelella</taxon>
    </lineage>
</organism>
<proteinExistence type="predicted"/>
<dbReference type="PANTHER" id="PTHR39515">
    <property type="entry name" value="CONSERVED PROTEIN"/>
    <property type="match status" value="1"/>
</dbReference>
<dbReference type="Pfam" id="PF12802">
    <property type="entry name" value="MarR_2"/>
    <property type="match status" value="1"/>
</dbReference>
<evidence type="ECO:0000313" key="3">
    <source>
        <dbReference type="Proteomes" id="UP000318801"/>
    </source>
</evidence>
<reference evidence="2 3" key="1">
    <citation type="submission" date="2019-06" db="EMBL/GenBank/DDBJ databases">
        <authorList>
            <person name="Li M."/>
        </authorList>
    </citation>
    <scope>NUCLEOTIDE SEQUENCE [LARGE SCALE GENOMIC DNA]</scope>
    <source>
        <strain evidence="2 3">BGMRC2036</strain>
    </source>
</reference>